<dbReference type="InterPro" id="IPR050121">
    <property type="entry name" value="Cytochrome_P450_monoxygenase"/>
</dbReference>
<dbReference type="GO" id="GO:0004497">
    <property type="term" value="F:monooxygenase activity"/>
    <property type="evidence" value="ECO:0007669"/>
    <property type="project" value="UniProtKB-KW"/>
</dbReference>
<keyword evidence="6" id="KW-1185">Reference proteome</keyword>
<reference evidence="5 6" key="1">
    <citation type="submission" date="2019-03" db="EMBL/GenBank/DDBJ databases">
        <title>First draft genome of Liparis tanakae, snailfish: a comprehensive survey of snailfish specific genes.</title>
        <authorList>
            <person name="Kim W."/>
            <person name="Song I."/>
            <person name="Jeong J.-H."/>
            <person name="Kim D."/>
            <person name="Kim S."/>
            <person name="Ryu S."/>
            <person name="Song J.Y."/>
            <person name="Lee S.K."/>
        </authorList>
    </citation>
    <scope>NUCLEOTIDE SEQUENCE [LARGE SCALE GENOMIC DNA]</scope>
    <source>
        <tissue evidence="5">Muscle</tissue>
    </source>
</reference>
<keyword evidence="4" id="KW-0560">Oxidoreductase</keyword>
<comment type="caution">
    <text evidence="5">The sequence shown here is derived from an EMBL/GenBank/DDBJ whole genome shotgun (WGS) entry which is preliminary data.</text>
</comment>
<evidence type="ECO:0000313" key="5">
    <source>
        <dbReference type="EMBL" id="TNN86304.1"/>
    </source>
</evidence>
<dbReference type="EMBL" id="SRLO01000016">
    <property type="protein sequence ID" value="TNN86304.1"/>
    <property type="molecule type" value="Genomic_DNA"/>
</dbReference>
<evidence type="ECO:0000313" key="6">
    <source>
        <dbReference type="Proteomes" id="UP000314294"/>
    </source>
</evidence>
<accession>A0A4Z2J927</accession>
<dbReference type="InterPro" id="IPR001128">
    <property type="entry name" value="Cyt_P450"/>
</dbReference>
<dbReference type="PROSITE" id="PS00086">
    <property type="entry name" value="CYTOCHROME_P450"/>
    <property type="match status" value="1"/>
</dbReference>
<keyword evidence="4" id="KW-0503">Monooxygenase</keyword>
<keyword evidence="4" id="KW-0479">Metal-binding</keyword>
<evidence type="ECO:0000256" key="4">
    <source>
        <dbReference type="RuleBase" id="RU000461"/>
    </source>
</evidence>
<evidence type="ECO:0000256" key="1">
    <source>
        <dbReference type="ARBA" id="ARBA00001971"/>
    </source>
</evidence>
<dbReference type="InterPro" id="IPR017972">
    <property type="entry name" value="Cyt_P450_CS"/>
</dbReference>
<organism evidence="5 6">
    <name type="scientific">Liparis tanakae</name>
    <name type="common">Tanaka's snailfish</name>
    <dbReference type="NCBI Taxonomy" id="230148"/>
    <lineage>
        <taxon>Eukaryota</taxon>
        <taxon>Metazoa</taxon>
        <taxon>Chordata</taxon>
        <taxon>Craniata</taxon>
        <taxon>Vertebrata</taxon>
        <taxon>Euteleostomi</taxon>
        <taxon>Actinopterygii</taxon>
        <taxon>Neopterygii</taxon>
        <taxon>Teleostei</taxon>
        <taxon>Neoteleostei</taxon>
        <taxon>Acanthomorphata</taxon>
        <taxon>Eupercaria</taxon>
        <taxon>Perciformes</taxon>
        <taxon>Cottioidei</taxon>
        <taxon>Cottales</taxon>
        <taxon>Liparidae</taxon>
        <taxon>Liparis</taxon>
    </lineage>
</organism>
<protein>
    <submittedName>
        <fullName evidence="5">Cytochrome P450 3A1</fullName>
    </submittedName>
</protein>
<dbReference type="OrthoDB" id="1470350at2759"/>
<name>A0A4Z2J927_9TELE</name>
<dbReference type="InterPro" id="IPR036396">
    <property type="entry name" value="Cyt_P450_sf"/>
</dbReference>
<dbReference type="Pfam" id="PF00067">
    <property type="entry name" value="p450"/>
    <property type="match status" value="1"/>
</dbReference>
<comment type="cofactor">
    <cofactor evidence="1">
        <name>heme</name>
        <dbReference type="ChEBI" id="CHEBI:30413"/>
    </cofactor>
</comment>
<evidence type="ECO:0000256" key="2">
    <source>
        <dbReference type="ARBA" id="ARBA00010617"/>
    </source>
</evidence>
<dbReference type="GO" id="GO:0020037">
    <property type="term" value="F:heme binding"/>
    <property type="evidence" value="ECO:0007669"/>
    <property type="project" value="InterPro"/>
</dbReference>
<dbReference type="PANTHER" id="PTHR24305">
    <property type="entry name" value="CYTOCHROME P450"/>
    <property type="match status" value="1"/>
</dbReference>
<sequence>MEEPEYLRAVLLEVQRLWPPFIGGRRIADQDSTLAGFHVPKDYGVIYISHSVHRDPEVFPQPDSFLPERWSGRNAGQEHFLCSFGNGPRSCIGPKLNDVFLKVTLFLYS</sequence>
<dbReference type="SUPFAM" id="SSF48264">
    <property type="entry name" value="Cytochrome P450"/>
    <property type="match status" value="1"/>
</dbReference>
<keyword evidence="3 4" id="KW-0349">Heme</keyword>
<dbReference type="Proteomes" id="UP000314294">
    <property type="component" value="Unassembled WGS sequence"/>
</dbReference>
<keyword evidence="4" id="KW-0408">Iron</keyword>
<dbReference type="GO" id="GO:0016705">
    <property type="term" value="F:oxidoreductase activity, acting on paired donors, with incorporation or reduction of molecular oxygen"/>
    <property type="evidence" value="ECO:0007669"/>
    <property type="project" value="InterPro"/>
</dbReference>
<dbReference type="GO" id="GO:0005506">
    <property type="term" value="F:iron ion binding"/>
    <property type="evidence" value="ECO:0007669"/>
    <property type="project" value="InterPro"/>
</dbReference>
<dbReference type="PANTHER" id="PTHR24305:SF166">
    <property type="entry name" value="CYTOCHROME P450 12A4, MITOCHONDRIAL-RELATED"/>
    <property type="match status" value="1"/>
</dbReference>
<dbReference type="AlphaFoldDB" id="A0A4Z2J927"/>
<evidence type="ECO:0000256" key="3">
    <source>
        <dbReference type="ARBA" id="ARBA00022617"/>
    </source>
</evidence>
<dbReference type="Gene3D" id="1.10.630.10">
    <property type="entry name" value="Cytochrome P450"/>
    <property type="match status" value="1"/>
</dbReference>
<dbReference type="CDD" id="cd00302">
    <property type="entry name" value="cytochrome_P450"/>
    <property type="match status" value="1"/>
</dbReference>
<proteinExistence type="inferred from homology"/>
<comment type="similarity">
    <text evidence="2 4">Belongs to the cytochrome P450 family.</text>
</comment>
<gene>
    <name evidence="5" type="primary">Cyp3a1</name>
    <name evidence="5" type="ORF">EYF80_003389</name>
</gene>